<dbReference type="AlphaFoldDB" id="A0A1H6XKZ8"/>
<sequence>MNKYSTLIKLLLFLSVTNTQLLAQKKLYINEILASNSKGITDETGKAEDWFEIYNPGDQPVDIANYYLTDNASNHKKFQVPANFSAQTTIPAKGFLIIWASSSPARGPLHTSFGLSASGEFVGIYSPSDETIDEKSFGPQQEDVSFGRSADGGPDWAYYSAPSPRASNATGTIQLTKLAVPVFSHTAGFQNSDFSLGITSAGNDPTVTIWYTTDGSEPVNNSAATSWQYKNRYNENGTSGQQLVAKGVDAGLSVETNSSISYSGPISITDRRNEPNRVAMKTSSIAFEPAYLPATPIYKGTVIKAKAFKEGFIPSETVTKTYFINSGGPKYPVPVISVSTNERSLFDYTDGLYTPGRRFDLYRQASPSVAAWSCTEGNFSGDGDLWERRGTVEFFDNSNRLNQDISFRIHGGCTRSLPEKTLRLYSDTDFNLSVFPEKPTLFPKRLLLRNSGNDNGSTMFRDAFYQTVVRNLSFDTQLSRPSVVFLNSEYWGIHTITERYDRFYLAKKYGVDKDNVDLISIEDSEVEEGDNVKFNELITFVNNNPLSNTINYNNLKNLIDIDNFTDYEIAEIFCGNVDWPQKNSRLWRTKVPNIAADAPYAQDGKWRWMLFDTDLSLGSGFSVSHNYFPEATDAQRSILATLFKKLLENSEYKRYFLARLADLLNTTFLSSRSISILASVKAQYEPLMPEHIARWKSPATMEAWNANVTSIQNFITNRPGFYRDNVRTQFGSSYQNLSLTVNVSDPNRGYVKVNSITIAPATDGIGSNPYPWNGIYFQNVPLKLTAIAKPGSRFLRWEDSNGTANTDPEITLTPLTSALSYKAFYEESALPVVLTYFDAKKENKKVGIRWETTEEKENDFFEVERSPDARYWTSIAKIDGLFSSKGQKKYETADQQPFEGLNYYRLKQVDRDGTTTFSRIISVDMGKIGIINLWPNPVVDFLHVSIDDLANGAEFEITDINGISVTKFRKMSANNAVSIPVVNLATGIYILKIKGHDGSSVSSKFIKQ</sequence>
<dbReference type="Gene3D" id="2.60.40.1260">
    <property type="entry name" value="Lamin Tail domain"/>
    <property type="match status" value="1"/>
</dbReference>
<dbReference type="InterPro" id="IPR026876">
    <property type="entry name" value="Fn3_assoc_repeat"/>
</dbReference>
<dbReference type="NCBIfam" id="TIGR04183">
    <property type="entry name" value="Por_Secre_tail"/>
    <property type="match status" value="1"/>
</dbReference>
<dbReference type="Pfam" id="PF13287">
    <property type="entry name" value="Fn3_assoc"/>
    <property type="match status" value="1"/>
</dbReference>
<dbReference type="STRING" id="408657.SAMN04487995_4045"/>
<dbReference type="InterPro" id="IPR036415">
    <property type="entry name" value="Lamin_tail_dom_sf"/>
</dbReference>
<evidence type="ECO:0000313" key="2">
    <source>
        <dbReference type="EMBL" id="SEJ29743.1"/>
    </source>
</evidence>
<gene>
    <name evidence="2" type="ORF">SAMN04487995_4045</name>
</gene>
<dbReference type="Pfam" id="PF18962">
    <property type="entry name" value="Por_Secre_tail"/>
    <property type="match status" value="1"/>
</dbReference>
<dbReference type="RefSeq" id="WP_090338047.1">
    <property type="nucleotide sequence ID" value="NZ_FNXY01000006.1"/>
</dbReference>
<protein>
    <submittedName>
        <fullName evidence="2">Por secretion system C-terminal sorting domain-containing protein</fullName>
    </submittedName>
</protein>
<proteinExistence type="predicted"/>
<name>A0A1H6XKZ8_9BACT</name>
<dbReference type="OrthoDB" id="9806464at2"/>
<dbReference type="InterPro" id="IPR026444">
    <property type="entry name" value="Secre_tail"/>
</dbReference>
<dbReference type="PROSITE" id="PS51841">
    <property type="entry name" value="LTD"/>
    <property type="match status" value="1"/>
</dbReference>
<keyword evidence="3" id="KW-1185">Reference proteome</keyword>
<feature type="domain" description="LTD" evidence="1">
    <location>
        <begin position="16"/>
        <end position="139"/>
    </location>
</feature>
<dbReference type="Proteomes" id="UP000199532">
    <property type="component" value="Unassembled WGS sequence"/>
</dbReference>
<dbReference type="Pfam" id="PF08757">
    <property type="entry name" value="CotH"/>
    <property type="match status" value="1"/>
</dbReference>
<dbReference type="InterPro" id="IPR014867">
    <property type="entry name" value="Spore_coat_CotH_CotH2/3/7"/>
</dbReference>
<dbReference type="Pfam" id="PF00932">
    <property type="entry name" value="LTD"/>
    <property type="match status" value="1"/>
</dbReference>
<evidence type="ECO:0000259" key="1">
    <source>
        <dbReference type="PROSITE" id="PS51841"/>
    </source>
</evidence>
<organism evidence="2 3">
    <name type="scientific">Dyadobacter koreensis</name>
    <dbReference type="NCBI Taxonomy" id="408657"/>
    <lineage>
        <taxon>Bacteria</taxon>
        <taxon>Pseudomonadati</taxon>
        <taxon>Bacteroidota</taxon>
        <taxon>Cytophagia</taxon>
        <taxon>Cytophagales</taxon>
        <taxon>Spirosomataceae</taxon>
        <taxon>Dyadobacter</taxon>
    </lineage>
</organism>
<evidence type="ECO:0000313" key="3">
    <source>
        <dbReference type="Proteomes" id="UP000199532"/>
    </source>
</evidence>
<dbReference type="SUPFAM" id="SSF74853">
    <property type="entry name" value="Lamin A/C globular tail domain"/>
    <property type="match status" value="1"/>
</dbReference>
<reference evidence="2 3" key="1">
    <citation type="submission" date="2016-10" db="EMBL/GenBank/DDBJ databases">
        <authorList>
            <person name="de Groot N.N."/>
        </authorList>
    </citation>
    <scope>NUCLEOTIDE SEQUENCE [LARGE SCALE GENOMIC DNA]</scope>
    <source>
        <strain evidence="2 3">DSM 19938</strain>
    </source>
</reference>
<dbReference type="InterPro" id="IPR001322">
    <property type="entry name" value="Lamin_tail_dom"/>
</dbReference>
<accession>A0A1H6XKZ8</accession>
<dbReference type="EMBL" id="FNXY01000006">
    <property type="protein sequence ID" value="SEJ29743.1"/>
    <property type="molecule type" value="Genomic_DNA"/>
</dbReference>